<feature type="domain" description="Ribosome recycling factor" evidence="3">
    <location>
        <begin position="18"/>
        <end position="175"/>
    </location>
</feature>
<dbReference type="InterPro" id="IPR036191">
    <property type="entry name" value="RRF_sf"/>
</dbReference>
<evidence type="ECO:0000256" key="1">
    <source>
        <dbReference type="ARBA" id="ARBA00005912"/>
    </source>
</evidence>
<dbReference type="InterPro" id="IPR002661">
    <property type="entry name" value="Ribosome_recyc_fac"/>
</dbReference>
<dbReference type="Gene3D" id="1.10.132.20">
    <property type="entry name" value="Ribosome-recycling factor"/>
    <property type="match status" value="1"/>
</dbReference>
<sequence>MDYLDKLETEFNRIAGALKEELTSFRTNRPSPKLIENIKVDFLGQSLIIKQLGSITIEPPRDLVISVWDKNALPAVVKAIESGNLGLGVSPQGATIRVRTPELTEERRRELEKLIRAAAESTRIKMRVERDAANKIINAEIDKDVKFRAKEKLQKLVDKFNEVVETALKDKLRDIAS</sequence>
<dbReference type="EMBL" id="PFQX01000019">
    <property type="protein sequence ID" value="PJC65478.1"/>
    <property type="molecule type" value="Genomic_DNA"/>
</dbReference>
<proteinExistence type="inferred from homology"/>
<dbReference type="GO" id="GO:0043023">
    <property type="term" value="F:ribosomal large subunit binding"/>
    <property type="evidence" value="ECO:0007669"/>
    <property type="project" value="TreeGrafter"/>
</dbReference>
<evidence type="ECO:0000256" key="2">
    <source>
        <dbReference type="ARBA" id="ARBA00022917"/>
    </source>
</evidence>
<dbReference type="Proteomes" id="UP000229674">
    <property type="component" value="Unassembled WGS sequence"/>
</dbReference>
<dbReference type="Gene3D" id="3.30.1360.40">
    <property type="match status" value="1"/>
</dbReference>
<evidence type="ECO:0000259" key="3">
    <source>
        <dbReference type="Pfam" id="PF01765"/>
    </source>
</evidence>
<dbReference type="AlphaFoldDB" id="A0A2M8G1G5"/>
<evidence type="ECO:0000313" key="4">
    <source>
        <dbReference type="EMBL" id="PJC65478.1"/>
    </source>
</evidence>
<dbReference type="PANTHER" id="PTHR20982">
    <property type="entry name" value="RIBOSOME RECYCLING FACTOR"/>
    <property type="match status" value="1"/>
</dbReference>
<dbReference type="FunFam" id="3.30.1360.40:FF:000001">
    <property type="entry name" value="Ribosome-recycling factor"/>
    <property type="match status" value="1"/>
</dbReference>
<dbReference type="InterPro" id="IPR023584">
    <property type="entry name" value="Ribosome_recyc_fac_dom"/>
</dbReference>
<keyword evidence="2" id="KW-0648">Protein biosynthesis</keyword>
<dbReference type="Pfam" id="PF01765">
    <property type="entry name" value="RRF"/>
    <property type="match status" value="1"/>
</dbReference>
<name>A0A2M8G1G5_9BACT</name>
<dbReference type="GO" id="GO:0006412">
    <property type="term" value="P:translation"/>
    <property type="evidence" value="ECO:0007669"/>
    <property type="project" value="UniProtKB-KW"/>
</dbReference>
<accession>A0A2M8G1G5</accession>
<reference evidence="5" key="1">
    <citation type="submission" date="2017-09" db="EMBL/GenBank/DDBJ databases">
        <title>Depth-based differentiation of microbial function through sediment-hosted aquifers and enrichment of novel symbionts in the deep terrestrial subsurface.</title>
        <authorList>
            <person name="Probst A.J."/>
            <person name="Ladd B."/>
            <person name="Jarett J.K."/>
            <person name="Geller-Mcgrath D.E."/>
            <person name="Sieber C.M.K."/>
            <person name="Emerson J.B."/>
            <person name="Anantharaman K."/>
            <person name="Thomas B.C."/>
            <person name="Malmstrom R."/>
            <person name="Stieglmeier M."/>
            <person name="Klingl A."/>
            <person name="Woyke T."/>
            <person name="Ryan C.M."/>
            <person name="Banfield J.F."/>
        </authorList>
    </citation>
    <scope>NUCLEOTIDE SEQUENCE [LARGE SCALE GENOMIC DNA]</scope>
</reference>
<comment type="caution">
    <text evidence="4">The sequence shown here is derived from an EMBL/GenBank/DDBJ whole genome shotgun (WGS) entry which is preliminary data.</text>
</comment>
<dbReference type="PANTHER" id="PTHR20982:SF3">
    <property type="entry name" value="MITOCHONDRIAL RIBOSOME RECYCLING FACTOR PSEUDO 1"/>
    <property type="match status" value="1"/>
</dbReference>
<comment type="similarity">
    <text evidence="1">Belongs to the RRF family.</text>
</comment>
<dbReference type="SUPFAM" id="SSF55194">
    <property type="entry name" value="Ribosome recycling factor, RRF"/>
    <property type="match status" value="1"/>
</dbReference>
<gene>
    <name evidence="4" type="ORF">CO020_00450</name>
</gene>
<evidence type="ECO:0000313" key="5">
    <source>
        <dbReference type="Proteomes" id="UP000229674"/>
    </source>
</evidence>
<organism evidence="4 5">
    <name type="scientific">Candidatus Colwellbacteria bacterium CG_4_9_14_0_2_um_filter_50_12</name>
    <dbReference type="NCBI Taxonomy" id="1974538"/>
    <lineage>
        <taxon>Bacteria</taxon>
        <taxon>Candidatus Colwelliibacteriota</taxon>
    </lineage>
</organism>
<protein>
    <submittedName>
        <fullName evidence="4">Ribosome recycling factor</fullName>
    </submittedName>
</protein>